<protein>
    <submittedName>
        <fullName evidence="1">Uncharacterized protein</fullName>
    </submittedName>
</protein>
<proteinExistence type="predicted"/>
<evidence type="ECO:0000313" key="1">
    <source>
        <dbReference type="EMBL" id="RGE41865.1"/>
    </source>
</evidence>
<dbReference type="EMBL" id="QURR01000026">
    <property type="protein sequence ID" value="RGE41865.1"/>
    <property type="molecule type" value="Genomic_DNA"/>
</dbReference>
<gene>
    <name evidence="1" type="ORF">DZC30_17975</name>
</gene>
<reference evidence="1 2" key="1">
    <citation type="submission" date="2018-08" db="EMBL/GenBank/DDBJ databases">
        <title>Comamonas testosteroni strain SWCO2.</title>
        <authorList>
            <person name="Jiang N."/>
            <person name="Zhang X.Z."/>
        </authorList>
    </citation>
    <scope>NUCLEOTIDE SEQUENCE [LARGE SCALE GENOMIC DNA]</scope>
    <source>
        <strain evidence="1 2">SWCO2</strain>
    </source>
</reference>
<keyword evidence="2" id="KW-1185">Reference proteome</keyword>
<evidence type="ECO:0000313" key="2">
    <source>
        <dbReference type="Proteomes" id="UP000261948"/>
    </source>
</evidence>
<comment type="caution">
    <text evidence="1">The sequence shown here is derived from an EMBL/GenBank/DDBJ whole genome shotgun (WGS) entry which is preliminary data.</text>
</comment>
<name>A0A373FEH7_COMTE</name>
<accession>A0A373FEH7</accession>
<sequence length="163" mass="16705">MALVLSVVGSVNASAAPLTPQSHWVERHRKPGDLVSVAVQELPANVSTGPTTVKVVLTAAPTVSALGLSYVVEGALQVDSAAPTRVQLDAQHRAELQIPITVLSRGVHYLHVQVTAAGQSTVFAVRVAAGASAASGLQKPAARSLSSAGGGLVEMPAQETRKY</sequence>
<dbReference type="AlphaFoldDB" id="A0A373FEH7"/>
<dbReference type="Proteomes" id="UP000261948">
    <property type="component" value="Unassembled WGS sequence"/>
</dbReference>
<organism evidence="1 2">
    <name type="scientific">Comamonas testosteroni</name>
    <name type="common">Pseudomonas testosteroni</name>
    <dbReference type="NCBI Taxonomy" id="285"/>
    <lineage>
        <taxon>Bacteria</taxon>
        <taxon>Pseudomonadati</taxon>
        <taxon>Pseudomonadota</taxon>
        <taxon>Betaproteobacteria</taxon>
        <taxon>Burkholderiales</taxon>
        <taxon>Comamonadaceae</taxon>
        <taxon>Comamonas</taxon>
    </lineage>
</organism>